<sequence length="326" mass="36102">MSTPNPPVCRPVTELTGNEALFIVLNAGSGRNSANEKRDTITRLLTQAGRRFEIDVVEDPRNLPEAARRATDRAVRERGVVVAAGGDGTLNAVTQAVIGRGVAFAILPQGTFNYFGRTFGIPSDIERAVRAMLDARIEPVQIGMVNDHAFLVNASMGLYPTLLEDREAYKKRYGRSRMVALWSGLVTLMRRPPQWKLDLDLHGKRQTLRTPTLVVGNNALQLEQIGIDNVDKLERGQLVAMSVRPVSTLTLYWLLLRGAFSSLGKAEDVISFGFERLEVKPQGRRRHIKVAMDGEIVRMSTPLVFKVSETPLPLLVPRNVDPADRA</sequence>
<reference evidence="2 3" key="1">
    <citation type="submission" date="2019-08" db="EMBL/GenBank/DDBJ databases">
        <title>Amphibian skin-associated Pigmentiphaga: genome sequence and occurrence across geography and hosts.</title>
        <authorList>
            <person name="Bletz M.C."/>
            <person name="Bunk B."/>
            <person name="Sproeer C."/>
            <person name="Biwer P."/>
            <person name="Reiter S."/>
            <person name="Rabemananjara F.C.E."/>
            <person name="Schulz S."/>
            <person name="Overmann J."/>
            <person name="Vences M."/>
        </authorList>
    </citation>
    <scope>NUCLEOTIDE SEQUENCE [LARGE SCALE GENOMIC DNA]</scope>
    <source>
        <strain evidence="2 3">Mada1488</strain>
    </source>
</reference>
<dbReference type="PANTHER" id="PTHR12358:SF54">
    <property type="entry name" value="SPHINGOSINE KINASE RELATED PROTEIN"/>
    <property type="match status" value="1"/>
</dbReference>
<name>A0A5C0ATK0_9BURK</name>
<evidence type="ECO:0000313" key="3">
    <source>
        <dbReference type="Proteomes" id="UP000325161"/>
    </source>
</evidence>
<dbReference type="Gene3D" id="3.40.50.10330">
    <property type="entry name" value="Probable inorganic polyphosphate/atp-NAD kinase, domain 1"/>
    <property type="match status" value="1"/>
</dbReference>
<keyword evidence="2" id="KW-0808">Transferase</keyword>
<dbReference type="OrthoDB" id="142078at2"/>
<dbReference type="SUPFAM" id="SSF111331">
    <property type="entry name" value="NAD kinase/diacylglycerol kinase-like"/>
    <property type="match status" value="1"/>
</dbReference>
<dbReference type="RefSeq" id="WP_148814092.1">
    <property type="nucleotide sequence ID" value="NZ_CP043046.1"/>
</dbReference>
<dbReference type="KEGG" id="pacr:FXN63_07525"/>
<dbReference type="InterPro" id="IPR001206">
    <property type="entry name" value="Diacylglycerol_kinase_cat_dom"/>
</dbReference>
<keyword evidence="3" id="KW-1185">Reference proteome</keyword>
<dbReference type="PROSITE" id="PS50146">
    <property type="entry name" value="DAGK"/>
    <property type="match status" value="1"/>
</dbReference>
<protein>
    <submittedName>
        <fullName evidence="2">Diacylglycerol kinase</fullName>
    </submittedName>
</protein>
<dbReference type="Gene3D" id="2.60.200.40">
    <property type="match status" value="1"/>
</dbReference>
<organism evidence="2 3">
    <name type="scientific">Pigmentiphaga aceris</name>
    <dbReference type="NCBI Taxonomy" id="1940612"/>
    <lineage>
        <taxon>Bacteria</taxon>
        <taxon>Pseudomonadati</taxon>
        <taxon>Pseudomonadota</taxon>
        <taxon>Betaproteobacteria</taxon>
        <taxon>Burkholderiales</taxon>
        <taxon>Alcaligenaceae</taxon>
        <taxon>Pigmentiphaga</taxon>
    </lineage>
</organism>
<dbReference type="InterPro" id="IPR050187">
    <property type="entry name" value="Lipid_Phosphate_FormReg"/>
</dbReference>
<keyword evidence="2" id="KW-0418">Kinase</keyword>
<evidence type="ECO:0000313" key="2">
    <source>
        <dbReference type="EMBL" id="QEI05709.1"/>
    </source>
</evidence>
<dbReference type="Proteomes" id="UP000325161">
    <property type="component" value="Chromosome"/>
</dbReference>
<dbReference type="InterPro" id="IPR016064">
    <property type="entry name" value="NAD/diacylglycerol_kinase_sf"/>
</dbReference>
<dbReference type="Pfam" id="PF00781">
    <property type="entry name" value="DAGK_cat"/>
    <property type="match status" value="1"/>
</dbReference>
<dbReference type="AlphaFoldDB" id="A0A5C0ATK0"/>
<evidence type="ECO:0000259" key="1">
    <source>
        <dbReference type="PROSITE" id="PS50146"/>
    </source>
</evidence>
<dbReference type="EMBL" id="CP043046">
    <property type="protein sequence ID" value="QEI05709.1"/>
    <property type="molecule type" value="Genomic_DNA"/>
</dbReference>
<accession>A0A5C0ATK0</accession>
<proteinExistence type="predicted"/>
<dbReference type="SMART" id="SM00046">
    <property type="entry name" value="DAGKc"/>
    <property type="match status" value="1"/>
</dbReference>
<dbReference type="GO" id="GO:0016301">
    <property type="term" value="F:kinase activity"/>
    <property type="evidence" value="ECO:0007669"/>
    <property type="project" value="UniProtKB-KW"/>
</dbReference>
<dbReference type="InterPro" id="IPR017438">
    <property type="entry name" value="ATP-NAD_kinase_N"/>
</dbReference>
<feature type="domain" description="DAGKc" evidence="1">
    <location>
        <begin position="16"/>
        <end position="149"/>
    </location>
</feature>
<gene>
    <name evidence="2" type="ORF">FXN63_07525</name>
</gene>
<dbReference type="PANTHER" id="PTHR12358">
    <property type="entry name" value="SPHINGOSINE KINASE"/>
    <property type="match status" value="1"/>
</dbReference>